<dbReference type="Gene3D" id="1.10.287.1490">
    <property type="match status" value="1"/>
</dbReference>
<dbReference type="GO" id="GO:0005634">
    <property type="term" value="C:nucleus"/>
    <property type="evidence" value="ECO:0007669"/>
    <property type="project" value="UniProtKB-SubCell"/>
</dbReference>
<comment type="similarity">
    <text evidence="2">Belongs to the SMC family. SMC4 subfamily.</text>
</comment>
<comment type="subcellular location">
    <subcellularLocation>
        <location evidence="1">Nucleus</location>
    </subcellularLocation>
</comment>
<keyword evidence="4" id="KW-0067">ATP-binding</keyword>
<evidence type="ECO:0000256" key="3">
    <source>
        <dbReference type="ARBA" id="ARBA00022741"/>
    </source>
</evidence>
<feature type="domain" description="SMC hinge" evidence="9">
    <location>
        <begin position="544"/>
        <end position="660"/>
    </location>
</feature>
<evidence type="ECO:0000313" key="11">
    <source>
        <dbReference type="WBParaSite" id="jg24414"/>
    </source>
</evidence>
<dbReference type="Pfam" id="PF02463">
    <property type="entry name" value="SMC_N"/>
    <property type="match status" value="1"/>
</dbReference>
<name>A0A915DYX7_9BILA</name>
<dbReference type="Proteomes" id="UP000887574">
    <property type="component" value="Unplaced"/>
</dbReference>
<feature type="compositionally biased region" description="Basic and acidic residues" evidence="8">
    <location>
        <begin position="7"/>
        <end position="21"/>
    </location>
</feature>
<evidence type="ECO:0000256" key="1">
    <source>
        <dbReference type="ARBA" id="ARBA00004123"/>
    </source>
</evidence>
<dbReference type="WBParaSite" id="jg24414">
    <property type="protein sequence ID" value="jg24414"/>
    <property type="gene ID" value="jg24414"/>
</dbReference>
<protein>
    <submittedName>
        <fullName evidence="11">SMC hinge domain-containing protein</fullName>
    </submittedName>
</protein>
<dbReference type="AlphaFoldDB" id="A0A915DYX7"/>
<accession>A0A915DYX7</accession>
<dbReference type="InterPro" id="IPR027417">
    <property type="entry name" value="P-loop_NTPase"/>
</dbReference>
<reference evidence="11" key="1">
    <citation type="submission" date="2022-11" db="UniProtKB">
        <authorList>
            <consortium name="WormBaseParasite"/>
        </authorList>
    </citation>
    <scope>IDENTIFICATION</scope>
</reference>
<proteinExistence type="inferred from homology"/>
<evidence type="ECO:0000256" key="2">
    <source>
        <dbReference type="ARBA" id="ARBA00006005"/>
    </source>
</evidence>
<dbReference type="SUPFAM" id="SSF52540">
    <property type="entry name" value="P-loop containing nucleoside triphosphate hydrolases"/>
    <property type="match status" value="1"/>
</dbReference>
<dbReference type="Gene3D" id="3.40.50.300">
    <property type="entry name" value="P-loop containing nucleotide triphosphate hydrolases"/>
    <property type="match status" value="1"/>
</dbReference>
<organism evidence="10 11">
    <name type="scientific">Ditylenchus dipsaci</name>
    <dbReference type="NCBI Taxonomy" id="166011"/>
    <lineage>
        <taxon>Eukaryota</taxon>
        <taxon>Metazoa</taxon>
        <taxon>Ecdysozoa</taxon>
        <taxon>Nematoda</taxon>
        <taxon>Chromadorea</taxon>
        <taxon>Rhabditida</taxon>
        <taxon>Tylenchina</taxon>
        <taxon>Tylenchomorpha</taxon>
        <taxon>Sphaerularioidea</taxon>
        <taxon>Anguinidae</taxon>
        <taxon>Anguininae</taxon>
        <taxon>Ditylenchus</taxon>
    </lineage>
</organism>
<dbReference type="InterPro" id="IPR003395">
    <property type="entry name" value="RecF/RecN/SMC_N"/>
</dbReference>
<keyword evidence="5 7" id="KW-0175">Coiled coil</keyword>
<dbReference type="PANTHER" id="PTHR18937:SF172">
    <property type="entry name" value="STRUCTURAL MAINTENANCE OF CHROMOSOMES PROTEIN"/>
    <property type="match status" value="1"/>
</dbReference>
<evidence type="ECO:0000259" key="9">
    <source>
        <dbReference type="SMART" id="SM00968"/>
    </source>
</evidence>
<feature type="coiled-coil region" evidence="7">
    <location>
        <begin position="717"/>
        <end position="744"/>
    </location>
</feature>
<sequence>MPVPVGKKSDKGSKGKQRCTEDGQQEENTVKHTAPEGYDENEDLLTMEIPPPPEHVMDSEGSSYYGTQTIGPFHKNFTTVIGPNGSGKSNVIDALLFVFGYRASKIRSKKLSVLIHSSAGRDDIPSCTVAVNFQRIVDISRNEWRVTPGSQFFVSRTAFRDNTSRYTLNGKTATFKEISVTLRRCGIDLLHNRFLILQGEVEQISLMKPKAENDNEEGMLEYLEDIIGSSRLKLPINKLLYKLDGIQEQRAAQLLRLKYAEKERLTLFGGEQIFSCKRLRITDTLVEAAEGHEKCLQEVSSTQSLLQVQSEQNKKLKSEKKELEKVLERYQQDLSKVQTELGTQNQNVSKSKNDIERLKKREVKLQEDIVKKEKQIADLKSLPEKAEANIEAFKETLREAEEQISQNRSYIDQKLGEVEEKTKDAVQSKLSLAQEELNLLQADEDTQKKVLVELNNKLTDLKQNLVIRTREYNETQGILPGLSAEKIRLEEECVSLRKKESALMDQIREAQSEIEESRQSAEQFRSSNRLLQALMQQKQQGHIAGIYGRLGDLGAIDSKYDVAISTTCGALDNIVVDSVNTAQKCIEFLKRERLGIASFIALDKQQKLITHMRNKPKTPEDAPRLFDLIRVADEEVLPAFYYALTDTLIAEDISIAARVSMPTYSGGKRWRTVTLKGEVVEVSGAMTGGGNAQRIGKIGSTVKVDTSKSTSDNAKDLSKLNQRLKEIEAELVEVRQKLAKSDGDYRNKNEELNRIYKLATDSKADKNNLEQSILLIADQVASQVEKVKKSVADPAFLENLQLRELKRESEEICKVTCKLRSEFRFLTEEIDNIEKKIVDHKRGATQGGEPKKEC</sequence>
<dbReference type="Gene3D" id="1.20.1060.20">
    <property type="match status" value="1"/>
</dbReference>
<dbReference type="Gene3D" id="3.30.70.1620">
    <property type="match status" value="1"/>
</dbReference>
<dbReference type="GO" id="GO:0007076">
    <property type="term" value="P:mitotic chromosome condensation"/>
    <property type="evidence" value="ECO:0007669"/>
    <property type="project" value="TreeGrafter"/>
</dbReference>
<evidence type="ECO:0000256" key="6">
    <source>
        <dbReference type="ARBA" id="ARBA00023242"/>
    </source>
</evidence>
<dbReference type="SUPFAM" id="SSF75553">
    <property type="entry name" value="Smc hinge domain"/>
    <property type="match status" value="1"/>
</dbReference>
<feature type="region of interest" description="Disordered" evidence="8">
    <location>
        <begin position="1"/>
        <end position="64"/>
    </location>
</feature>
<dbReference type="SMART" id="SM00968">
    <property type="entry name" value="SMC_hinge"/>
    <property type="match status" value="1"/>
</dbReference>
<dbReference type="FunFam" id="1.20.1060.20:FF:000003">
    <property type="entry name" value="Structural maintenance of chromosomes 4"/>
    <property type="match status" value="1"/>
</dbReference>
<feature type="coiled-coil region" evidence="7">
    <location>
        <begin position="306"/>
        <end position="527"/>
    </location>
</feature>
<dbReference type="PANTHER" id="PTHR18937">
    <property type="entry name" value="STRUCTURAL MAINTENANCE OF CHROMOSOMES SMC FAMILY MEMBER"/>
    <property type="match status" value="1"/>
</dbReference>
<keyword evidence="10" id="KW-1185">Reference proteome</keyword>
<evidence type="ECO:0000313" key="10">
    <source>
        <dbReference type="Proteomes" id="UP000887574"/>
    </source>
</evidence>
<dbReference type="InterPro" id="IPR036277">
    <property type="entry name" value="SMC_hinge_sf"/>
</dbReference>
<dbReference type="GO" id="GO:0000796">
    <property type="term" value="C:condensin complex"/>
    <property type="evidence" value="ECO:0007669"/>
    <property type="project" value="TreeGrafter"/>
</dbReference>
<evidence type="ECO:0000256" key="8">
    <source>
        <dbReference type="SAM" id="MobiDB-lite"/>
    </source>
</evidence>
<evidence type="ECO:0000256" key="4">
    <source>
        <dbReference type="ARBA" id="ARBA00022840"/>
    </source>
</evidence>
<keyword evidence="6" id="KW-0539">Nucleus</keyword>
<keyword evidence="3" id="KW-0547">Nucleotide-binding</keyword>
<dbReference type="InterPro" id="IPR010935">
    <property type="entry name" value="SMC_hinge"/>
</dbReference>
<evidence type="ECO:0000256" key="7">
    <source>
        <dbReference type="SAM" id="Coils"/>
    </source>
</evidence>
<dbReference type="GO" id="GO:0005524">
    <property type="term" value="F:ATP binding"/>
    <property type="evidence" value="ECO:0007669"/>
    <property type="project" value="UniProtKB-KW"/>
</dbReference>
<dbReference type="Pfam" id="PF06470">
    <property type="entry name" value="SMC_hinge"/>
    <property type="match status" value="1"/>
</dbReference>
<evidence type="ECO:0000256" key="5">
    <source>
        <dbReference type="ARBA" id="ARBA00023054"/>
    </source>
</evidence>